<feature type="DNA-binding region" description="OmpR/PhoB-type" evidence="9">
    <location>
        <begin position="130"/>
        <end position="231"/>
    </location>
</feature>
<dbReference type="PANTHER" id="PTHR48111">
    <property type="entry name" value="REGULATOR OF RPOS"/>
    <property type="match status" value="1"/>
</dbReference>
<dbReference type="SUPFAM" id="SSF52172">
    <property type="entry name" value="CheY-like"/>
    <property type="match status" value="1"/>
</dbReference>
<dbReference type="RefSeq" id="WP_078697635.1">
    <property type="nucleotide sequence ID" value="NZ_FUYH01000033.1"/>
</dbReference>
<evidence type="ECO:0000259" key="11">
    <source>
        <dbReference type="PROSITE" id="PS51755"/>
    </source>
</evidence>
<evidence type="ECO:0000256" key="2">
    <source>
        <dbReference type="ARBA" id="ARBA00022553"/>
    </source>
</evidence>
<dbReference type="SMART" id="SM00862">
    <property type="entry name" value="Trans_reg_C"/>
    <property type="match status" value="1"/>
</dbReference>
<dbReference type="GO" id="GO:0032993">
    <property type="term" value="C:protein-DNA complex"/>
    <property type="evidence" value="ECO:0007669"/>
    <property type="project" value="TreeGrafter"/>
</dbReference>
<dbReference type="Proteomes" id="UP000190105">
    <property type="component" value="Unassembled WGS sequence"/>
</dbReference>
<keyword evidence="3" id="KW-0902">Two-component regulatory system</keyword>
<proteinExistence type="predicted"/>
<dbReference type="Pfam" id="PF00486">
    <property type="entry name" value="Trans_reg_C"/>
    <property type="match status" value="1"/>
</dbReference>
<evidence type="ECO:0000256" key="9">
    <source>
        <dbReference type="PROSITE-ProRule" id="PRU01091"/>
    </source>
</evidence>
<feature type="modified residue" description="4-aspartylphosphate" evidence="8">
    <location>
        <position position="55"/>
    </location>
</feature>
<dbReference type="InterPro" id="IPR001867">
    <property type="entry name" value="OmpR/PhoB-type_DNA-bd"/>
</dbReference>
<dbReference type="GO" id="GO:0000156">
    <property type="term" value="F:phosphorelay response regulator activity"/>
    <property type="evidence" value="ECO:0007669"/>
    <property type="project" value="TreeGrafter"/>
</dbReference>
<organism evidence="12 13">
    <name type="scientific">Caloramator quimbayensis</name>
    <dbReference type="NCBI Taxonomy" id="1147123"/>
    <lineage>
        <taxon>Bacteria</taxon>
        <taxon>Bacillati</taxon>
        <taxon>Bacillota</taxon>
        <taxon>Clostridia</taxon>
        <taxon>Eubacteriales</taxon>
        <taxon>Clostridiaceae</taxon>
        <taxon>Caloramator</taxon>
    </lineage>
</organism>
<evidence type="ECO:0000256" key="6">
    <source>
        <dbReference type="ARBA" id="ARBA00023163"/>
    </source>
</evidence>
<keyword evidence="13" id="KW-1185">Reference proteome</keyword>
<dbReference type="SUPFAM" id="SSF46894">
    <property type="entry name" value="C-terminal effector domain of the bipartite response regulators"/>
    <property type="match status" value="1"/>
</dbReference>
<keyword evidence="4" id="KW-0805">Transcription regulation</keyword>
<keyword evidence="5 9" id="KW-0238">DNA-binding</keyword>
<evidence type="ECO:0000256" key="7">
    <source>
        <dbReference type="ARBA" id="ARBA00024867"/>
    </source>
</evidence>
<gene>
    <name evidence="12" type="ORF">SAMN05443428_1338</name>
</gene>
<dbReference type="Gene3D" id="3.40.50.2300">
    <property type="match status" value="1"/>
</dbReference>
<dbReference type="PROSITE" id="PS50110">
    <property type="entry name" value="RESPONSE_REGULATORY"/>
    <property type="match status" value="1"/>
</dbReference>
<dbReference type="PROSITE" id="PS51755">
    <property type="entry name" value="OMPR_PHOB"/>
    <property type="match status" value="1"/>
</dbReference>
<evidence type="ECO:0000256" key="1">
    <source>
        <dbReference type="ARBA" id="ARBA00018672"/>
    </source>
</evidence>
<feature type="domain" description="Response regulatory" evidence="10">
    <location>
        <begin position="6"/>
        <end position="119"/>
    </location>
</feature>
<evidence type="ECO:0000313" key="13">
    <source>
        <dbReference type="Proteomes" id="UP000190105"/>
    </source>
</evidence>
<dbReference type="GO" id="GO:0005829">
    <property type="term" value="C:cytosol"/>
    <property type="evidence" value="ECO:0007669"/>
    <property type="project" value="TreeGrafter"/>
</dbReference>
<dbReference type="AlphaFoldDB" id="A0A1T4YCG8"/>
<name>A0A1T4YCG8_9CLOT</name>
<dbReference type="Pfam" id="PF00072">
    <property type="entry name" value="Response_reg"/>
    <property type="match status" value="1"/>
</dbReference>
<accession>A0A1T4YCG8</accession>
<reference evidence="13" key="1">
    <citation type="submission" date="2017-02" db="EMBL/GenBank/DDBJ databases">
        <authorList>
            <person name="Varghese N."/>
            <person name="Submissions S."/>
        </authorList>
    </citation>
    <scope>NUCLEOTIDE SEQUENCE [LARGE SCALE GENOMIC DNA]</scope>
    <source>
        <strain evidence="13">USBA 833</strain>
    </source>
</reference>
<evidence type="ECO:0000313" key="12">
    <source>
        <dbReference type="EMBL" id="SKA98991.1"/>
    </source>
</evidence>
<dbReference type="CDD" id="cd17574">
    <property type="entry name" value="REC_OmpR"/>
    <property type="match status" value="1"/>
</dbReference>
<dbReference type="InterPro" id="IPR016032">
    <property type="entry name" value="Sig_transdc_resp-reg_C-effctor"/>
</dbReference>
<dbReference type="GO" id="GO:0000976">
    <property type="term" value="F:transcription cis-regulatory region binding"/>
    <property type="evidence" value="ECO:0007669"/>
    <property type="project" value="TreeGrafter"/>
</dbReference>
<keyword evidence="6" id="KW-0804">Transcription</keyword>
<dbReference type="PANTHER" id="PTHR48111:SF73">
    <property type="entry name" value="ALKALINE PHOSPHATASE SYNTHESIS TRANSCRIPTIONAL REGULATORY PROTEIN PHOP"/>
    <property type="match status" value="1"/>
</dbReference>
<evidence type="ECO:0000256" key="4">
    <source>
        <dbReference type="ARBA" id="ARBA00023015"/>
    </source>
</evidence>
<evidence type="ECO:0000256" key="8">
    <source>
        <dbReference type="PROSITE-ProRule" id="PRU00169"/>
    </source>
</evidence>
<comment type="function">
    <text evidence="7">May play the central regulatory role in sporulation. It may be an element of the effector pathway responsible for the activation of sporulation genes in response to nutritional stress. Spo0A may act in concert with spo0H (a sigma factor) to control the expression of some genes that are critical to the sporulation process.</text>
</comment>
<dbReference type="SMART" id="SM00448">
    <property type="entry name" value="REC"/>
    <property type="match status" value="1"/>
</dbReference>
<dbReference type="Gene3D" id="1.10.10.10">
    <property type="entry name" value="Winged helix-like DNA-binding domain superfamily/Winged helix DNA-binding domain"/>
    <property type="match status" value="1"/>
</dbReference>
<dbReference type="InterPro" id="IPR011006">
    <property type="entry name" value="CheY-like_superfamily"/>
</dbReference>
<evidence type="ECO:0000259" key="10">
    <source>
        <dbReference type="PROSITE" id="PS50110"/>
    </source>
</evidence>
<dbReference type="FunFam" id="1.10.10.10:FF:000018">
    <property type="entry name" value="DNA-binding response regulator ResD"/>
    <property type="match status" value="1"/>
</dbReference>
<dbReference type="InterPro" id="IPR039420">
    <property type="entry name" value="WalR-like"/>
</dbReference>
<keyword evidence="2 8" id="KW-0597">Phosphoprotein</keyword>
<protein>
    <recommendedName>
        <fullName evidence="1">Stage 0 sporulation protein A homolog</fullName>
    </recommendedName>
</protein>
<dbReference type="OrthoDB" id="9802426at2"/>
<feature type="domain" description="OmpR/PhoB-type" evidence="11">
    <location>
        <begin position="130"/>
        <end position="231"/>
    </location>
</feature>
<dbReference type="STRING" id="1147123.SAMN05443428_1338"/>
<sequence>MDNNYNILIADDEIKILEIVDLYLSKEGYTVYKAKNGEEALHIFENEKIDLVILDLMMPKLSGEEVCMKIRQTCDVPIIMLTAKSEVDDKLLGLSIGADDYVTKPFSARELVGRVHAMLRRSYKDKNPAADYFSFNDGDFEVDFRKMIVKKRGSEVKFTTNEFKILKVLLANPGQIFSRNQLVEKAFGFDYGGYDRTIDTHIKNIRQKIEDDQKNPKYIQTIYGIGYKFGGK</sequence>
<dbReference type="Gene3D" id="6.10.250.690">
    <property type="match status" value="1"/>
</dbReference>
<evidence type="ECO:0000256" key="5">
    <source>
        <dbReference type="ARBA" id="ARBA00023125"/>
    </source>
</evidence>
<evidence type="ECO:0000256" key="3">
    <source>
        <dbReference type="ARBA" id="ARBA00023012"/>
    </source>
</evidence>
<dbReference type="InterPro" id="IPR001789">
    <property type="entry name" value="Sig_transdc_resp-reg_receiver"/>
</dbReference>
<dbReference type="CDD" id="cd00383">
    <property type="entry name" value="trans_reg_C"/>
    <property type="match status" value="1"/>
</dbReference>
<dbReference type="GO" id="GO:0006355">
    <property type="term" value="P:regulation of DNA-templated transcription"/>
    <property type="evidence" value="ECO:0007669"/>
    <property type="project" value="InterPro"/>
</dbReference>
<dbReference type="InterPro" id="IPR036388">
    <property type="entry name" value="WH-like_DNA-bd_sf"/>
</dbReference>
<dbReference type="FunFam" id="3.40.50.2300:FF:000001">
    <property type="entry name" value="DNA-binding response regulator PhoB"/>
    <property type="match status" value="1"/>
</dbReference>
<dbReference type="EMBL" id="FUYH01000033">
    <property type="protein sequence ID" value="SKA98991.1"/>
    <property type="molecule type" value="Genomic_DNA"/>
</dbReference>